<name>A0A9Q0GBB3_9ROSI</name>
<dbReference type="AlphaFoldDB" id="A0A9Q0GBB3"/>
<gene>
    <name evidence="1" type="ORF">Tsubulata_041469</name>
</gene>
<reference evidence="1" key="1">
    <citation type="submission" date="2022-02" db="EMBL/GenBank/DDBJ databases">
        <authorList>
            <person name="Henning P.M."/>
            <person name="McCubbin A.G."/>
            <person name="Shore J.S."/>
        </authorList>
    </citation>
    <scope>NUCLEOTIDE SEQUENCE</scope>
    <source>
        <strain evidence="1">F60SS</strain>
        <tissue evidence="1">Leaves</tissue>
    </source>
</reference>
<dbReference type="EMBL" id="JAKUCV010001397">
    <property type="protein sequence ID" value="KAJ4846581.1"/>
    <property type="molecule type" value="Genomic_DNA"/>
</dbReference>
<keyword evidence="2" id="KW-1185">Reference proteome</keyword>
<comment type="caution">
    <text evidence="1">The sequence shown here is derived from an EMBL/GenBank/DDBJ whole genome shotgun (WGS) entry which is preliminary data.</text>
</comment>
<sequence length="66" mass="7031">MSATRRITSGIEKSGLCSLQWSSPSSVLSGIRGHDDEVVETVSITCSYVGLQTEGVSFAKVSPREL</sequence>
<proteinExistence type="predicted"/>
<dbReference type="Proteomes" id="UP001141552">
    <property type="component" value="Unassembled WGS sequence"/>
</dbReference>
<reference evidence="1" key="2">
    <citation type="journal article" date="2023" name="Plants (Basel)">
        <title>Annotation of the Turnera subulata (Passifloraceae) Draft Genome Reveals the S-Locus Evolved after the Divergence of Turneroideae from Passifloroideae in a Stepwise Manner.</title>
        <authorList>
            <person name="Henning P.M."/>
            <person name="Roalson E.H."/>
            <person name="Mir W."/>
            <person name="McCubbin A.G."/>
            <person name="Shore J.S."/>
        </authorList>
    </citation>
    <scope>NUCLEOTIDE SEQUENCE</scope>
    <source>
        <strain evidence="1">F60SS</strain>
    </source>
</reference>
<protein>
    <submittedName>
        <fullName evidence="1">Uncharacterized protein</fullName>
    </submittedName>
</protein>
<evidence type="ECO:0000313" key="2">
    <source>
        <dbReference type="Proteomes" id="UP001141552"/>
    </source>
</evidence>
<organism evidence="1 2">
    <name type="scientific">Turnera subulata</name>
    <dbReference type="NCBI Taxonomy" id="218843"/>
    <lineage>
        <taxon>Eukaryota</taxon>
        <taxon>Viridiplantae</taxon>
        <taxon>Streptophyta</taxon>
        <taxon>Embryophyta</taxon>
        <taxon>Tracheophyta</taxon>
        <taxon>Spermatophyta</taxon>
        <taxon>Magnoliopsida</taxon>
        <taxon>eudicotyledons</taxon>
        <taxon>Gunneridae</taxon>
        <taxon>Pentapetalae</taxon>
        <taxon>rosids</taxon>
        <taxon>fabids</taxon>
        <taxon>Malpighiales</taxon>
        <taxon>Passifloraceae</taxon>
        <taxon>Turnera</taxon>
    </lineage>
</organism>
<accession>A0A9Q0GBB3</accession>
<evidence type="ECO:0000313" key="1">
    <source>
        <dbReference type="EMBL" id="KAJ4846581.1"/>
    </source>
</evidence>